<feature type="region of interest" description="Disordered" evidence="1">
    <location>
        <begin position="39"/>
        <end position="132"/>
    </location>
</feature>
<reference evidence="2" key="1">
    <citation type="journal article" date="2020" name="Stud. Mycol.">
        <title>101 Dothideomycetes genomes: a test case for predicting lifestyles and emergence of pathogens.</title>
        <authorList>
            <person name="Haridas S."/>
            <person name="Albert R."/>
            <person name="Binder M."/>
            <person name="Bloem J."/>
            <person name="Labutti K."/>
            <person name="Salamov A."/>
            <person name="Andreopoulos B."/>
            <person name="Baker S."/>
            <person name="Barry K."/>
            <person name="Bills G."/>
            <person name="Bluhm B."/>
            <person name="Cannon C."/>
            <person name="Castanera R."/>
            <person name="Culley D."/>
            <person name="Daum C."/>
            <person name="Ezra D."/>
            <person name="Gonzalez J."/>
            <person name="Henrissat B."/>
            <person name="Kuo A."/>
            <person name="Liang C."/>
            <person name="Lipzen A."/>
            <person name="Lutzoni F."/>
            <person name="Magnuson J."/>
            <person name="Mondo S."/>
            <person name="Nolan M."/>
            <person name="Ohm R."/>
            <person name="Pangilinan J."/>
            <person name="Park H.-J."/>
            <person name="Ramirez L."/>
            <person name="Alfaro M."/>
            <person name="Sun H."/>
            <person name="Tritt A."/>
            <person name="Yoshinaga Y."/>
            <person name="Zwiers L.-H."/>
            <person name="Turgeon B."/>
            <person name="Goodwin S."/>
            <person name="Spatafora J."/>
            <person name="Crous P."/>
            <person name="Grigoriev I."/>
        </authorList>
    </citation>
    <scope>NUCLEOTIDE SEQUENCE</scope>
    <source>
        <strain evidence="2">CBS 122367</strain>
    </source>
</reference>
<evidence type="ECO:0000256" key="1">
    <source>
        <dbReference type="SAM" id="MobiDB-lite"/>
    </source>
</evidence>
<keyword evidence="3" id="KW-1185">Reference proteome</keyword>
<dbReference type="Proteomes" id="UP000799291">
    <property type="component" value="Unassembled WGS sequence"/>
</dbReference>
<organism evidence="2 3">
    <name type="scientific">Lentithecium fluviatile CBS 122367</name>
    <dbReference type="NCBI Taxonomy" id="1168545"/>
    <lineage>
        <taxon>Eukaryota</taxon>
        <taxon>Fungi</taxon>
        <taxon>Dikarya</taxon>
        <taxon>Ascomycota</taxon>
        <taxon>Pezizomycotina</taxon>
        <taxon>Dothideomycetes</taxon>
        <taxon>Pleosporomycetidae</taxon>
        <taxon>Pleosporales</taxon>
        <taxon>Massarineae</taxon>
        <taxon>Lentitheciaceae</taxon>
        <taxon>Lentithecium</taxon>
    </lineage>
</organism>
<feature type="compositionally biased region" description="Low complexity" evidence="1">
    <location>
        <begin position="53"/>
        <end position="64"/>
    </location>
</feature>
<dbReference type="AlphaFoldDB" id="A0A6G1IGG5"/>
<evidence type="ECO:0000313" key="3">
    <source>
        <dbReference type="Proteomes" id="UP000799291"/>
    </source>
</evidence>
<name>A0A6G1IGG5_9PLEO</name>
<accession>A0A6G1IGG5</accession>
<proteinExistence type="predicted"/>
<evidence type="ECO:0000313" key="2">
    <source>
        <dbReference type="EMBL" id="KAF2677130.1"/>
    </source>
</evidence>
<gene>
    <name evidence="2" type="ORF">K458DRAFT_424170</name>
</gene>
<sequence>MDPLSTSVLSPLPSPSRELLLEPVADSRLDGEFDYQSDVEWSARPASPGSELSGNSLIDSSESSSDTRGDEPAQRLIGRARDKVRRQRTHREPVNLSDVDLSRLWNPHPQLRVERDHSPPPRSPYTIPSTKRWTPCIAGPRATVFGIQSRSGLAEGVIDGK</sequence>
<dbReference type="EMBL" id="MU005625">
    <property type="protein sequence ID" value="KAF2677130.1"/>
    <property type="molecule type" value="Genomic_DNA"/>
</dbReference>
<protein>
    <submittedName>
        <fullName evidence="2">Uncharacterized protein</fullName>
    </submittedName>
</protein>